<protein>
    <submittedName>
        <fullName evidence="1">Uncharacterized protein</fullName>
    </submittedName>
</protein>
<name>A0A2P2N0X3_RHIMU</name>
<accession>A0A2P2N0X3</accession>
<sequence>MTVSSGGYDPAAVNVRAVVCLNSVLKVVGLFTSWLHVLINVNVL</sequence>
<evidence type="ECO:0000313" key="1">
    <source>
        <dbReference type="EMBL" id="MBX36135.1"/>
    </source>
</evidence>
<dbReference type="AlphaFoldDB" id="A0A2P2N0X3"/>
<proteinExistence type="predicted"/>
<dbReference type="EMBL" id="GGEC01055651">
    <property type="protein sequence ID" value="MBX36135.1"/>
    <property type="molecule type" value="Transcribed_RNA"/>
</dbReference>
<organism evidence="1">
    <name type="scientific">Rhizophora mucronata</name>
    <name type="common">Asiatic mangrove</name>
    <dbReference type="NCBI Taxonomy" id="61149"/>
    <lineage>
        <taxon>Eukaryota</taxon>
        <taxon>Viridiplantae</taxon>
        <taxon>Streptophyta</taxon>
        <taxon>Embryophyta</taxon>
        <taxon>Tracheophyta</taxon>
        <taxon>Spermatophyta</taxon>
        <taxon>Magnoliopsida</taxon>
        <taxon>eudicotyledons</taxon>
        <taxon>Gunneridae</taxon>
        <taxon>Pentapetalae</taxon>
        <taxon>rosids</taxon>
        <taxon>fabids</taxon>
        <taxon>Malpighiales</taxon>
        <taxon>Rhizophoraceae</taxon>
        <taxon>Rhizophora</taxon>
    </lineage>
</organism>
<reference evidence="1" key="1">
    <citation type="submission" date="2018-02" db="EMBL/GenBank/DDBJ databases">
        <title>Rhizophora mucronata_Transcriptome.</title>
        <authorList>
            <person name="Meera S.P."/>
            <person name="Sreeshan A."/>
            <person name="Augustine A."/>
        </authorList>
    </citation>
    <scope>NUCLEOTIDE SEQUENCE</scope>
    <source>
        <tissue evidence="1">Leaf</tissue>
    </source>
</reference>